<evidence type="ECO:0000313" key="1">
    <source>
        <dbReference type="EMBL" id="MBW4548793.1"/>
    </source>
</evidence>
<name>A0A951PS89_9CYAN</name>
<gene>
    <name evidence="1" type="ORF">KME25_30965</name>
</gene>
<proteinExistence type="predicted"/>
<organism evidence="1 2">
    <name type="scientific">Symplocastrum torsivum CPER-KK1</name>
    <dbReference type="NCBI Taxonomy" id="450513"/>
    <lineage>
        <taxon>Bacteria</taxon>
        <taxon>Bacillati</taxon>
        <taxon>Cyanobacteriota</taxon>
        <taxon>Cyanophyceae</taxon>
        <taxon>Oscillatoriophycideae</taxon>
        <taxon>Oscillatoriales</taxon>
        <taxon>Microcoleaceae</taxon>
        <taxon>Symplocastrum</taxon>
    </lineage>
</organism>
<reference evidence="1" key="2">
    <citation type="journal article" date="2022" name="Microbiol. Resour. Announc.">
        <title>Metagenome Sequencing to Explore Phylogenomics of Terrestrial Cyanobacteria.</title>
        <authorList>
            <person name="Ward R.D."/>
            <person name="Stajich J.E."/>
            <person name="Johansen J.R."/>
            <person name="Huntemann M."/>
            <person name="Clum A."/>
            <person name="Foster B."/>
            <person name="Foster B."/>
            <person name="Roux S."/>
            <person name="Palaniappan K."/>
            <person name="Varghese N."/>
            <person name="Mukherjee S."/>
            <person name="Reddy T.B.K."/>
            <person name="Daum C."/>
            <person name="Copeland A."/>
            <person name="Chen I.A."/>
            <person name="Ivanova N.N."/>
            <person name="Kyrpides N.C."/>
            <person name="Shapiro N."/>
            <person name="Eloe-Fadrosh E.A."/>
            <person name="Pietrasiak N."/>
        </authorList>
    </citation>
    <scope>NUCLEOTIDE SEQUENCE</scope>
    <source>
        <strain evidence="1">CPER-KK1</strain>
    </source>
</reference>
<evidence type="ECO:0000313" key="2">
    <source>
        <dbReference type="Proteomes" id="UP000753908"/>
    </source>
</evidence>
<comment type="caution">
    <text evidence="1">The sequence shown here is derived from an EMBL/GenBank/DDBJ whole genome shotgun (WGS) entry which is preliminary data.</text>
</comment>
<accession>A0A951PS89</accession>
<dbReference type="Proteomes" id="UP000753908">
    <property type="component" value="Unassembled WGS sequence"/>
</dbReference>
<sequence length="68" mass="7736">MESIAFAILLFVTYFCAACCFFYSPKNSNLTTETVLEWEPEELNSLVQAIRAEFDPQPVVEEPVEEAN</sequence>
<protein>
    <submittedName>
        <fullName evidence="1">Uncharacterized protein</fullName>
    </submittedName>
</protein>
<dbReference type="AlphaFoldDB" id="A0A951PS89"/>
<reference evidence="1" key="1">
    <citation type="submission" date="2021-05" db="EMBL/GenBank/DDBJ databases">
        <authorList>
            <person name="Pietrasiak N."/>
            <person name="Ward R."/>
            <person name="Stajich J.E."/>
            <person name="Kurbessoian T."/>
        </authorList>
    </citation>
    <scope>NUCLEOTIDE SEQUENCE</scope>
    <source>
        <strain evidence="1">CPER-KK1</strain>
    </source>
</reference>
<dbReference type="EMBL" id="JAHHIF010000071">
    <property type="protein sequence ID" value="MBW4548793.1"/>
    <property type="molecule type" value="Genomic_DNA"/>
</dbReference>